<reference evidence="9" key="1">
    <citation type="submission" date="2022-11" db="EMBL/GenBank/DDBJ databases">
        <title>Genome Resource of Sclerotinia nivalis Strain SnTB1, a Plant Pathogen Isolated from American Ginseng.</title>
        <authorList>
            <person name="Fan S."/>
        </authorList>
    </citation>
    <scope>NUCLEOTIDE SEQUENCE</scope>
    <source>
        <strain evidence="9">SnTB1</strain>
    </source>
</reference>
<feature type="domain" description="FUZ/MON1/HPS1 first Longin" evidence="6">
    <location>
        <begin position="226"/>
        <end position="348"/>
    </location>
</feature>
<dbReference type="InterPro" id="IPR043970">
    <property type="entry name" value="FUZ/MON1/HPS1_longin_3"/>
</dbReference>
<keyword evidence="4" id="KW-0472">Membrane</keyword>
<feature type="compositionally biased region" description="Polar residues" evidence="5">
    <location>
        <begin position="77"/>
        <end position="92"/>
    </location>
</feature>
<keyword evidence="4" id="KW-0072">Autophagy</keyword>
<protein>
    <recommendedName>
        <fullName evidence="2 4">Vacuolar fusion protein MON1</fullName>
    </recommendedName>
</protein>
<comment type="subcellular location">
    <subcellularLocation>
        <location evidence="4">Endosome</location>
        <location evidence="4">Multivesicular body membrane</location>
        <topology evidence="4">Peripheral membrane protein</topology>
    </subcellularLocation>
    <subcellularLocation>
        <location evidence="1 4">Prevacuolar compartment membrane</location>
        <topology evidence="1 4">Peripheral membrane protein</topology>
    </subcellularLocation>
    <subcellularLocation>
        <location evidence="4">Vacuole membrane</location>
        <topology evidence="4">Peripheral membrane protein</topology>
    </subcellularLocation>
</comment>
<comment type="caution">
    <text evidence="9">The sequence shown here is derived from an EMBL/GenBank/DDBJ whole genome shotgun (WGS) entry which is preliminary data.</text>
</comment>
<dbReference type="GO" id="GO:0035658">
    <property type="term" value="C:Mon1-Ccz1 complex"/>
    <property type="evidence" value="ECO:0007669"/>
    <property type="project" value="TreeGrafter"/>
</dbReference>
<comment type="function">
    <text evidence="4">Required for multiple vacuole delivery pathways including the cytoplasm to vacuole transport (Cvt), autophagy, pexophagy and endocytosis.</text>
</comment>
<dbReference type="PANTHER" id="PTHR13027">
    <property type="entry name" value="SAND PROTEIN-RELATED"/>
    <property type="match status" value="1"/>
</dbReference>
<organism evidence="9 10">
    <name type="scientific">Sclerotinia nivalis</name>
    <dbReference type="NCBI Taxonomy" id="352851"/>
    <lineage>
        <taxon>Eukaryota</taxon>
        <taxon>Fungi</taxon>
        <taxon>Dikarya</taxon>
        <taxon>Ascomycota</taxon>
        <taxon>Pezizomycotina</taxon>
        <taxon>Leotiomycetes</taxon>
        <taxon>Helotiales</taxon>
        <taxon>Sclerotiniaceae</taxon>
        <taxon>Sclerotinia</taxon>
    </lineage>
</organism>
<evidence type="ECO:0000256" key="3">
    <source>
        <dbReference type="ARBA" id="ARBA00043892"/>
    </source>
</evidence>
<feature type="compositionally biased region" description="Basic and acidic residues" evidence="5">
    <location>
        <begin position="34"/>
        <end position="49"/>
    </location>
</feature>
<evidence type="ECO:0000256" key="1">
    <source>
        <dbReference type="ARBA" id="ARBA00004380"/>
    </source>
</evidence>
<dbReference type="Proteomes" id="UP001152300">
    <property type="component" value="Unassembled WGS sequence"/>
</dbReference>
<accession>A0A9X0AAF2</accession>
<feature type="compositionally biased region" description="Polar residues" evidence="5">
    <location>
        <begin position="99"/>
        <end position="111"/>
    </location>
</feature>
<dbReference type="InterPro" id="IPR043972">
    <property type="entry name" value="FUZ/MON1/HPS1_longin_1"/>
</dbReference>
<dbReference type="InterPro" id="IPR043971">
    <property type="entry name" value="FUZ/MON1/HPS1_longin_2"/>
</dbReference>
<name>A0A9X0AAF2_9HELO</name>
<evidence type="ECO:0000313" key="10">
    <source>
        <dbReference type="Proteomes" id="UP001152300"/>
    </source>
</evidence>
<feature type="domain" description="FUZ/MON1/HPS1 second Longin" evidence="7">
    <location>
        <begin position="388"/>
        <end position="505"/>
    </location>
</feature>
<dbReference type="GO" id="GO:0032585">
    <property type="term" value="C:multivesicular body membrane"/>
    <property type="evidence" value="ECO:0007669"/>
    <property type="project" value="UniProtKB-SubCell"/>
</dbReference>
<dbReference type="InterPro" id="IPR004353">
    <property type="entry name" value="Mon1"/>
</dbReference>
<dbReference type="PANTHER" id="PTHR13027:SF7">
    <property type="entry name" value="VACUOLAR FUSION PROTEIN MON1 HOMOLOG"/>
    <property type="match status" value="1"/>
</dbReference>
<dbReference type="GO" id="GO:0000329">
    <property type="term" value="C:fungal-type vacuole membrane"/>
    <property type="evidence" value="ECO:0007669"/>
    <property type="project" value="TreeGrafter"/>
</dbReference>
<keyword evidence="4" id="KW-0926">Vacuole</keyword>
<evidence type="ECO:0000256" key="5">
    <source>
        <dbReference type="SAM" id="MobiDB-lite"/>
    </source>
</evidence>
<dbReference type="GO" id="GO:0006623">
    <property type="term" value="P:protein targeting to vacuole"/>
    <property type="evidence" value="ECO:0007669"/>
    <property type="project" value="UniProtKB-UniRule"/>
</dbReference>
<dbReference type="Pfam" id="PF19037">
    <property type="entry name" value="Fuz_longin_2"/>
    <property type="match status" value="1"/>
</dbReference>
<dbReference type="PRINTS" id="PR01546">
    <property type="entry name" value="YEAST73DUF"/>
</dbReference>
<dbReference type="OrthoDB" id="272411at2759"/>
<keyword evidence="10" id="KW-1185">Reference proteome</keyword>
<sequence>MTGEDESQAPKGINDDVPENLMKTLDMEAPEVVTTKDDISDDDTKERRPPLPPRPSLSQVAERPKTSGGPMRPALQSKPTTALSSVEIQTLSFPDGTRGTFSTPVSRSASEANPGHGTTSSISSTSKKKGLEGSDNDDNASLMSCAPTLKANGDLASLLDDGLNAQSPAWILLNSQADHGEPIDETVEFEDISLPNFDREFDEIGEVDSKGGNEEELLIQWKSKLKHYLILSSAGKPIYSRHGDQNLINGYIGIIQTIISFFEGSKDPLTGFTAGRTRFVISTDGPLYFVAISKLGESDAQLKGQLEALYMQILSTLTLPTLTHLFSNRPNTDLRRPLEGTESLLSSLADTFTKGSPSALLSALECLKLRKSQRHVINNTLLKARTDKLLYGLIVAGGRLVSVIRPKRHSLHPSDLQLIFNMLFEAGGVRAGGGENWIPLCLPGFNNRGYLYMYVSFLSVEEGQRIKNNNPENKKGKTEDEVAVLLISADKESFFELKQMRDDVVNQLEKNGSMNIIKAAVRQGRPKTTDIVPGTPLRHFLYKSRANVQFTMPSFDPYYNTLVNRRRLMNRYQNLHSATHKKHSHLKVLHCVSRDSISLAWTTPQFEFYCVAGPNASRAGLAQGANQIIQWVKREEERVFIVGGAVF</sequence>
<keyword evidence="4" id="KW-0967">Endosome</keyword>
<dbReference type="AlphaFoldDB" id="A0A9X0AAF2"/>
<keyword evidence="4" id="KW-0813">Transport</keyword>
<comment type="similarity">
    <text evidence="4">Belongs to the MON1/SAND family.</text>
</comment>
<evidence type="ECO:0000259" key="6">
    <source>
        <dbReference type="Pfam" id="PF19036"/>
    </source>
</evidence>
<dbReference type="Pfam" id="PF19038">
    <property type="entry name" value="Fuz_longin_3"/>
    <property type="match status" value="1"/>
</dbReference>
<gene>
    <name evidence="9" type="ORF">OCU04_012190</name>
</gene>
<feature type="domain" description="FUZ/MON1/HPS1 third Longin" evidence="8">
    <location>
        <begin position="537"/>
        <end position="636"/>
    </location>
</feature>
<evidence type="ECO:0000256" key="4">
    <source>
        <dbReference type="RuleBase" id="RU367048"/>
    </source>
</evidence>
<dbReference type="Pfam" id="PF19036">
    <property type="entry name" value="Fuz_longin_1"/>
    <property type="match status" value="1"/>
</dbReference>
<evidence type="ECO:0000256" key="2">
    <source>
        <dbReference type="ARBA" id="ARBA00018132"/>
    </source>
</evidence>
<dbReference type="GO" id="GO:0016192">
    <property type="term" value="P:vesicle-mediated transport"/>
    <property type="evidence" value="ECO:0007669"/>
    <property type="project" value="InterPro"/>
</dbReference>
<comment type="function">
    <text evidence="3">In complex with CCZ1, is required for multiple vacuole delivery pathways including the cytoplasm to vacuole transport (Cvt), autophagy, pexophagy and endocytosis. The MON1-CCZ1 complex acts at the fusion of vesicles with the vacuole, through its regulation of the SNARE complex during the coordinated priming and docking stages of fusion, and particularly at the stage of tethering/docking.</text>
</comment>
<feature type="region of interest" description="Disordered" evidence="5">
    <location>
        <begin position="1"/>
        <end position="139"/>
    </location>
</feature>
<proteinExistence type="inferred from homology"/>
<keyword evidence="4" id="KW-0653">Protein transport</keyword>
<evidence type="ECO:0000259" key="7">
    <source>
        <dbReference type="Pfam" id="PF19037"/>
    </source>
</evidence>
<dbReference type="EMBL" id="JAPEIS010000015">
    <property type="protein sequence ID" value="KAJ8059219.1"/>
    <property type="molecule type" value="Genomic_DNA"/>
</dbReference>
<dbReference type="GO" id="GO:0006914">
    <property type="term" value="P:autophagy"/>
    <property type="evidence" value="ECO:0007669"/>
    <property type="project" value="UniProtKB-UniRule"/>
</dbReference>
<evidence type="ECO:0000259" key="8">
    <source>
        <dbReference type="Pfam" id="PF19038"/>
    </source>
</evidence>
<evidence type="ECO:0000313" key="9">
    <source>
        <dbReference type="EMBL" id="KAJ8059219.1"/>
    </source>
</evidence>